<dbReference type="OrthoDB" id="6612291at2759"/>
<dbReference type="PROSITE" id="PS50850">
    <property type="entry name" value="MFS"/>
    <property type="match status" value="1"/>
</dbReference>
<feature type="transmembrane region" description="Helical" evidence="6">
    <location>
        <begin position="206"/>
        <end position="224"/>
    </location>
</feature>
<feature type="transmembrane region" description="Helical" evidence="6">
    <location>
        <begin position="482"/>
        <end position="501"/>
    </location>
</feature>
<feature type="transmembrane region" description="Helical" evidence="6">
    <location>
        <begin position="94"/>
        <end position="114"/>
    </location>
</feature>
<dbReference type="InterPro" id="IPR005828">
    <property type="entry name" value="MFS_sugar_transport-like"/>
</dbReference>
<proteinExistence type="predicted"/>
<organism evidence="8 9">
    <name type="scientific">Temnothorax curvispinosus</name>
    <dbReference type="NCBI Taxonomy" id="300111"/>
    <lineage>
        <taxon>Eukaryota</taxon>
        <taxon>Metazoa</taxon>
        <taxon>Ecdysozoa</taxon>
        <taxon>Arthropoda</taxon>
        <taxon>Hexapoda</taxon>
        <taxon>Insecta</taxon>
        <taxon>Pterygota</taxon>
        <taxon>Neoptera</taxon>
        <taxon>Endopterygota</taxon>
        <taxon>Hymenoptera</taxon>
        <taxon>Apocrita</taxon>
        <taxon>Aculeata</taxon>
        <taxon>Formicoidea</taxon>
        <taxon>Formicidae</taxon>
        <taxon>Myrmicinae</taxon>
        <taxon>Temnothorax</taxon>
    </lineage>
</organism>
<keyword evidence="5" id="KW-0325">Glycoprotein</keyword>
<evidence type="ECO:0000313" key="8">
    <source>
        <dbReference type="Proteomes" id="UP000504618"/>
    </source>
</evidence>
<evidence type="ECO:0000256" key="1">
    <source>
        <dbReference type="ARBA" id="ARBA00004141"/>
    </source>
</evidence>
<name>A0A6J1QVX7_9HYME</name>
<evidence type="ECO:0000256" key="3">
    <source>
        <dbReference type="ARBA" id="ARBA00022989"/>
    </source>
</evidence>
<keyword evidence="4 6" id="KW-0472">Membrane</keyword>
<reference evidence="9" key="1">
    <citation type="submission" date="2025-08" db="UniProtKB">
        <authorList>
            <consortium name="RefSeq"/>
        </authorList>
    </citation>
    <scope>IDENTIFICATION</scope>
    <source>
        <tissue evidence="9">Whole body</tissue>
    </source>
</reference>
<dbReference type="InterPro" id="IPR003663">
    <property type="entry name" value="Sugar/inositol_transpt"/>
</dbReference>
<dbReference type="PRINTS" id="PR00171">
    <property type="entry name" value="SUGRTRNSPORT"/>
</dbReference>
<dbReference type="RefSeq" id="XP_024886779.1">
    <property type="nucleotide sequence ID" value="XM_025031011.1"/>
</dbReference>
<keyword evidence="8" id="KW-1185">Reference proteome</keyword>
<evidence type="ECO:0000256" key="2">
    <source>
        <dbReference type="ARBA" id="ARBA00022692"/>
    </source>
</evidence>
<protein>
    <submittedName>
        <fullName evidence="9">Facilitated trehalose transporter Tret1-like isoform X1</fullName>
    </submittedName>
</protein>
<evidence type="ECO:0000256" key="4">
    <source>
        <dbReference type="ARBA" id="ARBA00023136"/>
    </source>
</evidence>
<dbReference type="PANTHER" id="PTHR48021">
    <property type="match status" value="1"/>
</dbReference>
<keyword evidence="3 6" id="KW-1133">Transmembrane helix</keyword>
<feature type="domain" description="Major facilitator superfamily (MFS) profile" evidence="7">
    <location>
        <begin position="56"/>
        <end position="505"/>
    </location>
</feature>
<dbReference type="Gene3D" id="1.20.1250.20">
    <property type="entry name" value="MFS general substrate transporter like domains"/>
    <property type="match status" value="1"/>
</dbReference>
<dbReference type="AlphaFoldDB" id="A0A6J1QVX7"/>
<evidence type="ECO:0000259" key="7">
    <source>
        <dbReference type="PROSITE" id="PS50850"/>
    </source>
</evidence>
<dbReference type="Pfam" id="PF00083">
    <property type="entry name" value="Sugar_tr"/>
    <property type="match status" value="1"/>
</dbReference>
<feature type="transmembrane region" description="Helical" evidence="6">
    <location>
        <begin position="146"/>
        <end position="167"/>
    </location>
</feature>
<dbReference type="GO" id="GO:0016020">
    <property type="term" value="C:membrane"/>
    <property type="evidence" value="ECO:0007669"/>
    <property type="project" value="UniProtKB-SubCell"/>
</dbReference>
<feature type="transmembrane region" description="Helical" evidence="6">
    <location>
        <begin position="348"/>
        <end position="366"/>
    </location>
</feature>
<dbReference type="Proteomes" id="UP000504618">
    <property type="component" value="Unplaced"/>
</dbReference>
<keyword evidence="2 6" id="KW-0812">Transmembrane</keyword>
<dbReference type="FunFam" id="1.20.1250.20:FF:000249">
    <property type="entry name" value="facilitated trehalose transporter Tret1"/>
    <property type="match status" value="1"/>
</dbReference>
<dbReference type="PANTHER" id="PTHR48021:SF32">
    <property type="entry name" value="FACILITATED TREHALOSE TRANSPORTER TRET1-2 HOMOLOG-LIKE PROTEIN"/>
    <property type="match status" value="1"/>
</dbReference>
<dbReference type="InterPro" id="IPR005829">
    <property type="entry name" value="Sugar_transporter_CS"/>
</dbReference>
<sequence>MNQTREIDEGETRTVMEPNERLRNEVSNFLPRIADRSSKEKITLADIMPQIIASCMIQCINIKAGINMAYSTILLDGLESDNSDIKVTESEGSWIASLVTITLPIGSIIAGPLMDKFGRKTICLLSCVPAAVSWVSLLFANSLITIYAARVVAGIAAGLTTVALVYISELTHPQVRPMLLCLTSVFVSLGILITCCLAVMLDWRKMTIIFLALECCIFSILYFIPESPYWLMCFQNGMFNEKRISKMKHSLKRLNRRQTIYEEEYSRIMETCESRGASDEAPKSIAVAIKNYYHMFTSPAAYKPLLILFFLFLLQQLSGSYVIIFYAISVFREMGGTFGKNFNEHSALVMLGIIRFVISIVTVFCSRKYGRRVLCILSGIGMAISMFLSGMYMHFALSYDENGNTEETTVDQKWLLLFFVLAYICTSSLGFIVIPWTMIGELLPVSIRGIGGGLMVSLAYIMMFAVIKSYPYLLKSMTIEGIFFSFSFISLTGTAFVYFFLPETLGKSFSDIEKFFSSTKERKTMRNANSRNS</sequence>
<feature type="transmembrane region" description="Helical" evidence="6">
    <location>
        <begin position="450"/>
        <end position="470"/>
    </location>
</feature>
<dbReference type="InterPro" id="IPR020846">
    <property type="entry name" value="MFS_dom"/>
</dbReference>
<gene>
    <name evidence="9" type="primary">LOC112464171</name>
</gene>
<dbReference type="InterPro" id="IPR036259">
    <property type="entry name" value="MFS_trans_sf"/>
</dbReference>
<evidence type="ECO:0000256" key="6">
    <source>
        <dbReference type="SAM" id="Phobius"/>
    </source>
</evidence>
<dbReference type="GeneID" id="112464171"/>
<accession>A0A6J1QVX7</accession>
<evidence type="ECO:0000256" key="5">
    <source>
        <dbReference type="ARBA" id="ARBA00023180"/>
    </source>
</evidence>
<dbReference type="SUPFAM" id="SSF103473">
    <property type="entry name" value="MFS general substrate transporter"/>
    <property type="match status" value="1"/>
</dbReference>
<comment type="subcellular location">
    <subcellularLocation>
        <location evidence="1">Membrane</location>
        <topology evidence="1">Multi-pass membrane protein</topology>
    </subcellularLocation>
</comment>
<feature type="transmembrane region" description="Helical" evidence="6">
    <location>
        <begin position="415"/>
        <end position="438"/>
    </location>
</feature>
<feature type="transmembrane region" description="Helical" evidence="6">
    <location>
        <begin position="373"/>
        <end position="395"/>
    </location>
</feature>
<feature type="transmembrane region" description="Helical" evidence="6">
    <location>
        <begin position="179"/>
        <end position="200"/>
    </location>
</feature>
<dbReference type="PROSITE" id="PS00216">
    <property type="entry name" value="SUGAR_TRANSPORT_1"/>
    <property type="match status" value="1"/>
</dbReference>
<evidence type="ECO:0000313" key="9">
    <source>
        <dbReference type="RefSeq" id="XP_024886779.1"/>
    </source>
</evidence>
<feature type="transmembrane region" description="Helical" evidence="6">
    <location>
        <begin position="305"/>
        <end position="328"/>
    </location>
</feature>
<dbReference type="InterPro" id="IPR050549">
    <property type="entry name" value="MFS_Trehalose_Transporter"/>
</dbReference>
<dbReference type="GO" id="GO:0022857">
    <property type="term" value="F:transmembrane transporter activity"/>
    <property type="evidence" value="ECO:0007669"/>
    <property type="project" value="InterPro"/>
</dbReference>